<proteinExistence type="predicted"/>
<sequence>MKMLSRVLVLVTLICSYTINAQTVDEIIDNYFENTGGVENWEKIEGVKMNAKVNQGGMEIPIEIVQLKSGKMMTTINFQGQS</sequence>
<gene>
    <name evidence="1" type="ORF">METZ01_LOCUS275269</name>
</gene>
<protein>
    <submittedName>
        <fullName evidence="1">Uncharacterized protein</fullName>
    </submittedName>
</protein>
<feature type="non-terminal residue" evidence="1">
    <location>
        <position position="82"/>
    </location>
</feature>
<dbReference type="AlphaFoldDB" id="A0A382KFQ1"/>
<dbReference type="EMBL" id="UINC01079936">
    <property type="protein sequence ID" value="SVC22415.1"/>
    <property type="molecule type" value="Genomic_DNA"/>
</dbReference>
<evidence type="ECO:0000313" key="1">
    <source>
        <dbReference type="EMBL" id="SVC22415.1"/>
    </source>
</evidence>
<name>A0A382KFQ1_9ZZZZ</name>
<reference evidence="1" key="1">
    <citation type="submission" date="2018-05" db="EMBL/GenBank/DDBJ databases">
        <authorList>
            <person name="Lanie J.A."/>
            <person name="Ng W.-L."/>
            <person name="Kazmierczak K.M."/>
            <person name="Andrzejewski T.M."/>
            <person name="Davidsen T.M."/>
            <person name="Wayne K.J."/>
            <person name="Tettelin H."/>
            <person name="Glass J.I."/>
            <person name="Rusch D."/>
            <person name="Podicherti R."/>
            <person name="Tsui H.-C.T."/>
            <person name="Winkler M.E."/>
        </authorList>
    </citation>
    <scope>NUCLEOTIDE SEQUENCE</scope>
</reference>
<organism evidence="1">
    <name type="scientific">marine metagenome</name>
    <dbReference type="NCBI Taxonomy" id="408172"/>
    <lineage>
        <taxon>unclassified sequences</taxon>
        <taxon>metagenomes</taxon>
        <taxon>ecological metagenomes</taxon>
    </lineage>
</organism>
<accession>A0A382KFQ1</accession>